<accession>A0AAP8HTG6</accession>
<name>A0AAP8HTG6_ECOLX</name>
<protein>
    <submittedName>
        <fullName evidence="1">Prepilin-type cleavage/methylation domain-containing protein</fullName>
    </submittedName>
</protein>
<dbReference type="Proteomes" id="UP000233549">
    <property type="component" value="Unassembled WGS sequence"/>
</dbReference>
<dbReference type="AlphaFoldDB" id="A0AAP8HTG6"/>
<evidence type="ECO:0000313" key="1">
    <source>
        <dbReference type="EMBL" id="PKD78356.1"/>
    </source>
</evidence>
<comment type="caution">
    <text evidence="1">The sequence shown here is derived from an EMBL/GenBank/DDBJ whole genome shotgun (WGS) entry which is preliminary data.</text>
</comment>
<proteinExistence type="predicted"/>
<evidence type="ECO:0000313" key="2">
    <source>
        <dbReference type="Proteomes" id="UP000233549"/>
    </source>
</evidence>
<dbReference type="EMBL" id="PITP01000726">
    <property type="protein sequence ID" value="PKD78356.1"/>
    <property type="molecule type" value="Genomic_DNA"/>
</dbReference>
<sequence>GALARLTLAGRSVGDARIRRSLSGSVEMAALP</sequence>
<gene>
    <name evidence="1" type="ORF">CWS33_30710</name>
</gene>
<reference evidence="1 2" key="1">
    <citation type="submission" date="2017-12" db="EMBL/GenBank/DDBJ databases">
        <title>Rapid rising of carbapenem-resistant Enterobacteriaceae(CRE) and emergence of colistin resistance genemcr-1 in CRE in the hospital of Henan, China.</title>
        <authorList>
            <person name="Sun Q."/>
            <person name="Zhang R."/>
            <person name="Li Y."/>
            <person name="Shen Y."/>
            <person name="Zhang Y."/>
            <person name="Yang J."/>
            <person name="Shu L."/>
            <person name="Zhou H."/>
            <person name="Wang Y."/>
            <person name="Wang B."/>
            <person name="Shen Z."/>
        </authorList>
    </citation>
    <scope>NUCLEOTIDE SEQUENCE [LARGE SCALE GENOMIC DNA]</scope>
    <source>
        <strain evidence="1 2">3512</strain>
    </source>
</reference>
<organism evidence="1 2">
    <name type="scientific">Escherichia coli</name>
    <dbReference type="NCBI Taxonomy" id="562"/>
    <lineage>
        <taxon>Bacteria</taxon>
        <taxon>Pseudomonadati</taxon>
        <taxon>Pseudomonadota</taxon>
        <taxon>Gammaproteobacteria</taxon>
        <taxon>Enterobacterales</taxon>
        <taxon>Enterobacteriaceae</taxon>
        <taxon>Escherichia</taxon>
    </lineage>
</organism>
<feature type="non-terminal residue" evidence="1">
    <location>
        <position position="1"/>
    </location>
</feature>